<dbReference type="EMBL" id="JAUTWS010000073">
    <property type="protein sequence ID" value="MDO9713164.1"/>
    <property type="molecule type" value="Genomic_DNA"/>
</dbReference>
<sequence>MASQPSVFVDHRVRFNLTLICGRDSAGNRTVTEVLHLLRTHLPPASAVRYEVCNFGDMLLGTDIEADGGKTLNETLAEFARQGIPHCLMRSTPHGIDGGSEEAVWIIIASEPDILALAINEFMAVHPGAARA</sequence>
<reference evidence="1 2" key="1">
    <citation type="submission" date="2023-08" db="EMBL/GenBank/DDBJ databases">
        <title>The draft genome sequence of Paracraurococcus sp. LOR1-02.</title>
        <authorList>
            <person name="Kingkaew E."/>
            <person name="Tanasupawat S."/>
        </authorList>
    </citation>
    <scope>NUCLEOTIDE SEQUENCE [LARGE SCALE GENOMIC DNA]</scope>
    <source>
        <strain evidence="1 2">LOR1-02</strain>
    </source>
</reference>
<evidence type="ECO:0000313" key="2">
    <source>
        <dbReference type="Proteomes" id="UP001243009"/>
    </source>
</evidence>
<name>A0ABT9EAG3_9PROT</name>
<gene>
    <name evidence="1" type="ORF">Q7A36_32850</name>
</gene>
<organism evidence="1 2">
    <name type="scientific">Paracraurococcus lichenis</name>
    <dbReference type="NCBI Taxonomy" id="3064888"/>
    <lineage>
        <taxon>Bacteria</taxon>
        <taxon>Pseudomonadati</taxon>
        <taxon>Pseudomonadota</taxon>
        <taxon>Alphaproteobacteria</taxon>
        <taxon>Acetobacterales</taxon>
        <taxon>Roseomonadaceae</taxon>
        <taxon>Paracraurococcus</taxon>
    </lineage>
</organism>
<dbReference type="RefSeq" id="WP_305108024.1">
    <property type="nucleotide sequence ID" value="NZ_JAUTWS010000073.1"/>
</dbReference>
<keyword evidence="2" id="KW-1185">Reference proteome</keyword>
<proteinExistence type="predicted"/>
<protein>
    <submittedName>
        <fullName evidence="1">Uncharacterized protein</fullName>
    </submittedName>
</protein>
<dbReference type="Proteomes" id="UP001243009">
    <property type="component" value="Unassembled WGS sequence"/>
</dbReference>
<evidence type="ECO:0000313" key="1">
    <source>
        <dbReference type="EMBL" id="MDO9713164.1"/>
    </source>
</evidence>
<comment type="caution">
    <text evidence="1">The sequence shown here is derived from an EMBL/GenBank/DDBJ whole genome shotgun (WGS) entry which is preliminary data.</text>
</comment>
<accession>A0ABT9EAG3</accession>